<organism evidence="1 2">
    <name type="scientific">Candidatus Sulfuritelmatomonas gaucii</name>
    <dbReference type="NCBI Taxonomy" id="2043161"/>
    <lineage>
        <taxon>Bacteria</taxon>
        <taxon>Pseudomonadati</taxon>
        <taxon>Acidobacteriota</taxon>
        <taxon>Terriglobia</taxon>
        <taxon>Terriglobales</taxon>
        <taxon>Acidobacteriaceae</taxon>
        <taxon>Candidatus Sulfuritelmatomonas</taxon>
    </lineage>
</organism>
<protein>
    <recommendedName>
        <fullName evidence="3">Helix-turn-helix domain-containing protein</fullName>
    </recommendedName>
</protein>
<gene>
    <name evidence="1" type="ORF">SBA5_1140015</name>
</gene>
<dbReference type="EMBL" id="OKRB01000018">
    <property type="protein sequence ID" value="SPE17883.1"/>
    <property type="molecule type" value="Genomic_DNA"/>
</dbReference>
<evidence type="ECO:0000313" key="2">
    <source>
        <dbReference type="Proteomes" id="UP000239735"/>
    </source>
</evidence>
<reference evidence="2" key="1">
    <citation type="submission" date="2018-02" db="EMBL/GenBank/DDBJ databases">
        <authorList>
            <person name="Hausmann B."/>
        </authorList>
    </citation>
    <scope>NUCLEOTIDE SEQUENCE [LARGE SCALE GENOMIC DNA]</scope>
    <source>
        <strain evidence="2">Peat soil MAG SbA5</strain>
    </source>
</reference>
<sequence>MSIDERLEELRAMVLMLVERQTTKEWYTTEEFARLVGRAEFTVREWCRLGRIRAEKRRSGRGAFPSWVISHDEWLRYQREGLVPIVVNRYRHS</sequence>
<dbReference type="Proteomes" id="UP000239735">
    <property type="component" value="Unassembled WGS sequence"/>
</dbReference>
<proteinExistence type="predicted"/>
<dbReference type="AlphaFoldDB" id="A0A2N9L409"/>
<evidence type="ECO:0000313" key="1">
    <source>
        <dbReference type="EMBL" id="SPE17883.1"/>
    </source>
</evidence>
<name>A0A2N9L409_9BACT</name>
<evidence type="ECO:0008006" key="3">
    <source>
        <dbReference type="Google" id="ProtNLM"/>
    </source>
</evidence>
<accession>A0A2N9L409</accession>